<dbReference type="HOGENOM" id="CLU_253273_0_0_1"/>
<feature type="compositionally biased region" description="Polar residues" evidence="1">
    <location>
        <begin position="899"/>
        <end position="914"/>
    </location>
</feature>
<reference evidence="5" key="1">
    <citation type="journal article" date="2006" name="PLoS Biol.">
        <title>Macronuclear genome sequence of the ciliate Tetrahymena thermophila, a model eukaryote.</title>
        <authorList>
            <person name="Eisen J.A."/>
            <person name="Coyne R.S."/>
            <person name="Wu M."/>
            <person name="Wu D."/>
            <person name="Thiagarajan M."/>
            <person name="Wortman J.R."/>
            <person name="Badger J.H."/>
            <person name="Ren Q."/>
            <person name="Amedeo P."/>
            <person name="Jones K.M."/>
            <person name="Tallon L.J."/>
            <person name="Delcher A.L."/>
            <person name="Salzberg S.L."/>
            <person name="Silva J.C."/>
            <person name="Haas B.J."/>
            <person name="Majoros W.H."/>
            <person name="Farzad M."/>
            <person name="Carlton J.M."/>
            <person name="Smith R.K. Jr."/>
            <person name="Garg J."/>
            <person name="Pearlman R.E."/>
            <person name="Karrer K.M."/>
            <person name="Sun L."/>
            <person name="Manning G."/>
            <person name="Elde N.C."/>
            <person name="Turkewitz A.P."/>
            <person name="Asai D.J."/>
            <person name="Wilkes D.E."/>
            <person name="Wang Y."/>
            <person name="Cai H."/>
            <person name="Collins K."/>
            <person name="Stewart B.A."/>
            <person name="Lee S.R."/>
            <person name="Wilamowska K."/>
            <person name="Weinberg Z."/>
            <person name="Ruzzo W.L."/>
            <person name="Wloga D."/>
            <person name="Gaertig J."/>
            <person name="Frankel J."/>
            <person name="Tsao C.-C."/>
            <person name="Gorovsky M.A."/>
            <person name="Keeling P.J."/>
            <person name="Waller R.F."/>
            <person name="Patron N.J."/>
            <person name="Cherry J.M."/>
            <person name="Stover N.A."/>
            <person name="Krieger C.J."/>
            <person name="del Toro C."/>
            <person name="Ryder H.F."/>
            <person name="Williamson S.C."/>
            <person name="Barbeau R.A."/>
            <person name="Hamilton E.P."/>
            <person name="Orias E."/>
        </authorList>
    </citation>
    <scope>NUCLEOTIDE SEQUENCE [LARGE SCALE GENOMIC DNA]</scope>
    <source>
        <strain evidence="5">SB210</strain>
    </source>
</reference>
<dbReference type="InterPro" id="IPR050818">
    <property type="entry name" value="KCNH_animal-type"/>
</dbReference>
<dbReference type="RefSeq" id="XP_001015648.2">
    <property type="nucleotide sequence ID" value="XM_001015648.2"/>
</dbReference>
<dbReference type="Proteomes" id="UP000009168">
    <property type="component" value="Unassembled WGS sequence"/>
</dbReference>
<dbReference type="Gene3D" id="2.60.120.10">
    <property type="entry name" value="Jelly Rolls"/>
    <property type="match status" value="1"/>
</dbReference>
<dbReference type="GO" id="GO:0042391">
    <property type="term" value="P:regulation of membrane potential"/>
    <property type="evidence" value="ECO:0007669"/>
    <property type="project" value="TreeGrafter"/>
</dbReference>
<feature type="region of interest" description="Disordered" evidence="1">
    <location>
        <begin position="566"/>
        <end position="599"/>
    </location>
</feature>
<keyword evidence="2" id="KW-0472">Membrane</keyword>
<dbReference type="Gene3D" id="1.10.287.630">
    <property type="entry name" value="Helix hairpin bin"/>
    <property type="match status" value="1"/>
</dbReference>
<feature type="compositionally biased region" description="Basic residues" evidence="1">
    <location>
        <begin position="576"/>
        <end position="599"/>
    </location>
</feature>
<dbReference type="InterPro" id="IPR018490">
    <property type="entry name" value="cNMP-bd_dom_sf"/>
</dbReference>
<dbReference type="PANTHER" id="PTHR10217:SF435">
    <property type="entry name" value="POTASSIUM VOLTAGE-GATED CHANNEL PROTEIN EAG"/>
    <property type="match status" value="1"/>
</dbReference>
<evidence type="ECO:0000313" key="5">
    <source>
        <dbReference type="Proteomes" id="UP000009168"/>
    </source>
</evidence>
<dbReference type="Pfam" id="PF00027">
    <property type="entry name" value="cNMP_binding"/>
    <property type="match status" value="1"/>
</dbReference>
<dbReference type="InterPro" id="IPR000595">
    <property type="entry name" value="cNMP-bd_dom"/>
</dbReference>
<gene>
    <name evidence="4" type="ORF">TTHERM_00077070</name>
</gene>
<dbReference type="EMBL" id="GG662704">
    <property type="protein sequence ID" value="EAR95403.2"/>
    <property type="molecule type" value="Genomic_DNA"/>
</dbReference>
<feature type="transmembrane region" description="Helical" evidence="2">
    <location>
        <begin position="83"/>
        <end position="105"/>
    </location>
</feature>
<dbReference type="Gene3D" id="1.10.287.70">
    <property type="match status" value="1"/>
</dbReference>
<dbReference type="GO" id="GO:0005249">
    <property type="term" value="F:voltage-gated potassium channel activity"/>
    <property type="evidence" value="ECO:0007669"/>
    <property type="project" value="TreeGrafter"/>
</dbReference>
<dbReference type="GeneID" id="7846843"/>
<sequence length="1187" mass="139576">MNKGYYSEGIAVVDRLSAYKHYFQNYLFFDIITAGALYANQSQSYYALIFLVRIFQMQEIFEKIDENFMLSQKFPIYFQLFQLLYQILLVAHICGCGFHFVGLYSDKDNNWIVKNQLDQAPFIDNYISSIYFAIIAMITVGFGDVVPINKYERVYVIFQTCFSCGIFAFAINTIGNIVKEKQAHTQELKANKNLVLTYMKVRNISKQSQNKVIRFLEYSHRNQNDNPQKGKQLIQNMSKSVRDEVYFEFFAKVINQIPLFTNYFSEKIRQEIQSQFSEAVYGPGDCILNQGKPSKNLYFIISGEIQQVIKLKQNSYSQQQKQIIVSILKQGDTFDNESFIGNTPCKYEYISKNTTQIAYIQKEVFENILQNYRLDYEQYCMLVHTIRFKNECALLKQCQSCKNKFHSILNCPLLHYEVNKELLLKRYICEIPQKRQDFDRQQKKRSNLKNFKQMHNQLRFFRLRLPKDYAYQSQNYDEEEQIQDIQQKNQFYQLLEYDDDEVFITCSPQLIFSESQNDIVYLIDEEEEETVMQDMIDDIENSGLFDENQSSQQNAIKRRNGLLISNKSQQEEQIKQKKSQQPKFNRSKTSKKQQNKKKQHKILNFAFSSDFKNYNKNSEFDKYDDQYNKNKQNMLPNKSSFGQLKSKSLTSLFNDQEDSIIDSTDFQEIKDSNINQQDQVVGDQIYSKTDIQKSYANNTVKKKQHEFCDEKKLSIQTQTQTLNIEDSQKTQYMQQQQQNMQQSLPIHKVTSEFQIPSNQQIQTGYVGTVETERIFSYQNIQNQQYSMCLSPLLEDQLIKSKPQNSMNQLPKVQINKNSPQFHLKNVNNQQTQINQQNQAIQSQTNNPHLLNLKNPQISPKRNSLSVIQGQQNINTTINSLPSSLNQKNQSRLSVLNELNPHQGSSSISNSQIKELSQYSKRSSQQYKPGLQYQQQQSLNGVFQGQQPSQTFIGNQNQTHNQFQSLAMLMSRQFSNFSQSNKTKKGNKLQTKLNSLMSQTKNEENQNYQQKLNKESLNEQSNCDENIQEDDKFETLFLIPQFENLLKLVENQGKSLQAIIQLRKEDLGIKESQIQKYLHNTSSNLQSQNYKQTKKKVLLNNLLKPANQNEQILTYLLGQLKQCIKIINFYTYFQYANLLQYNQLYLVNYLNYYLFHQLFQINQKISKIKQIQLENQGILINFQTKFIE</sequence>
<feature type="compositionally biased region" description="Low complexity" evidence="1">
    <location>
        <begin position="916"/>
        <end position="928"/>
    </location>
</feature>
<dbReference type="PANTHER" id="PTHR10217">
    <property type="entry name" value="VOLTAGE AND LIGAND GATED POTASSIUM CHANNEL"/>
    <property type="match status" value="1"/>
</dbReference>
<dbReference type="SUPFAM" id="SSF51206">
    <property type="entry name" value="cAMP-binding domain-like"/>
    <property type="match status" value="1"/>
</dbReference>
<dbReference type="GO" id="GO:0005886">
    <property type="term" value="C:plasma membrane"/>
    <property type="evidence" value="ECO:0007669"/>
    <property type="project" value="TreeGrafter"/>
</dbReference>
<dbReference type="AlphaFoldDB" id="Q23G57"/>
<dbReference type="InParanoid" id="Q23G57"/>
<accession>Q23G57</accession>
<keyword evidence="5" id="KW-1185">Reference proteome</keyword>
<dbReference type="SMART" id="SM00100">
    <property type="entry name" value="cNMP"/>
    <property type="match status" value="1"/>
</dbReference>
<keyword evidence="2" id="KW-0812">Transmembrane</keyword>
<feature type="region of interest" description="Disordered" evidence="1">
    <location>
        <begin position="899"/>
        <end position="928"/>
    </location>
</feature>
<feature type="transmembrane region" description="Helical" evidence="2">
    <location>
        <begin position="125"/>
        <end position="142"/>
    </location>
</feature>
<dbReference type="SUPFAM" id="SSF81324">
    <property type="entry name" value="Voltage-gated potassium channels"/>
    <property type="match status" value="1"/>
</dbReference>
<proteinExistence type="predicted"/>
<feature type="transmembrane region" description="Helical" evidence="2">
    <location>
        <begin position="154"/>
        <end position="175"/>
    </location>
</feature>
<dbReference type="CDD" id="cd00038">
    <property type="entry name" value="CAP_ED"/>
    <property type="match status" value="1"/>
</dbReference>
<name>Q23G57_TETTS</name>
<evidence type="ECO:0000259" key="3">
    <source>
        <dbReference type="PROSITE" id="PS50042"/>
    </source>
</evidence>
<evidence type="ECO:0000313" key="4">
    <source>
        <dbReference type="EMBL" id="EAR95403.2"/>
    </source>
</evidence>
<dbReference type="InterPro" id="IPR013099">
    <property type="entry name" value="K_chnl_dom"/>
</dbReference>
<organism evidence="4 5">
    <name type="scientific">Tetrahymena thermophila (strain SB210)</name>
    <dbReference type="NCBI Taxonomy" id="312017"/>
    <lineage>
        <taxon>Eukaryota</taxon>
        <taxon>Sar</taxon>
        <taxon>Alveolata</taxon>
        <taxon>Ciliophora</taxon>
        <taxon>Intramacronucleata</taxon>
        <taxon>Oligohymenophorea</taxon>
        <taxon>Hymenostomatida</taxon>
        <taxon>Tetrahymenina</taxon>
        <taxon>Tetrahymenidae</taxon>
        <taxon>Tetrahymena</taxon>
    </lineage>
</organism>
<protein>
    <submittedName>
        <fullName evidence="4">Cyclic nucleotide-binding domain protein</fullName>
    </submittedName>
</protein>
<dbReference type="eggNOG" id="KOG0498">
    <property type="taxonomic scope" value="Eukaryota"/>
</dbReference>
<dbReference type="Pfam" id="PF07885">
    <property type="entry name" value="Ion_trans_2"/>
    <property type="match status" value="1"/>
</dbReference>
<keyword evidence="2" id="KW-1133">Transmembrane helix</keyword>
<evidence type="ECO:0000256" key="1">
    <source>
        <dbReference type="SAM" id="MobiDB-lite"/>
    </source>
</evidence>
<dbReference type="PROSITE" id="PS50042">
    <property type="entry name" value="CNMP_BINDING_3"/>
    <property type="match status" value="1"/>
</dbReference>
<dbReference type="KEGG" id="tet:TTHERM_00077070"/>
<dbReference type="OrthoDB" id="433309at2759"/>
<feature type="domain" description="Cyclic nucleotide-binding" evidence="3">
    <location>
        <begin position="260"/>
        <end position="369"/>
    </location>
</feature>
<dbReference type="InterPro" id="IPR014710">
    <property type="entry name" value="RmlC-like_jellyroll"/>
</dbReference>
<evidence type="ECO:0000256" key="2">
    <source>
        <dbReference type="SAM" id="Phobius"/>
    </source>
</evidence>